<evidence type="ECO:0000313" key="3">
    <source>
        <dbReference type="EMBL" id="KAL2044423.1"/>
    </source>
</evidence>
<gene>
    <name evidence="3" type="ORF">N7G274_003128</name>
</gene>
<feature type="coiled-coil region" evidence="1">
    <location>
        <begin position="390"/>
        <end position="417"/>
    </location>
</feature>
<keyword evidence="1" id="KW-0175">Coiled coil</keyword>
<feature type="compositionally biased region" description="Basic and acidic residues" evidence="2">
    <location>
        <begin position="228"/>
        <end position="239"/>
    </location>
</feature>
<feature type="compositionally biased region" description="Polar residues" evidence="2">
    <location>
        <begin position="488"/>
        <end position="507"/>
    </location>
</feature>
<proteinExistence type="predicted"/>
<protein>
    <submittedName>
        <fullName evidence="3">Uncharacterized protein</fullName>
    </submittedName>
</protein>
<name>A0ABR4ALW2_9LECA</name>
<feature type="compositionally biased region" description="Basic and acidic residues" evidence="2">
    <location>
        <begin position="515"/>
        <end position="525"/>
    </location>
</feature>
<feature type="region of interest" description="Disordered" evidence="2">
    <location>
        <begin position="477"/>
        <end position="581"/>
    </location>
</feature>
<feature type="compositionally biased region" description="Basic and acidic residues" evidence="2">
    <location>
        <begin position="536"/>
        <end position="551"/>
    </location>
</feature>
<keyword evidence="4" id="KW-1185">Reference proteome</keyword>
<dbReference type="Proteomes" id="UP001590950">
    <property type="component" value="Unassembled WGS sequence"/>
</dbReference>
<feature type="region of interest" description="Disordered" evidence="2">
    <location>
        <begin position="208"/>
        <end position="239"/>
    </location>
</feature>
<dbReference type="Pfam" id="PF12520">
    <property type="entry name" value="DUF3723"/>
    <property type="match status" value="2"/>
</dbReference>
<comment type="caution">
    <text evidence="3">The sequence shown here is derived from an EMBL/GenBank/DDBJ whole genome shotgun (WGS) entry which is preliminary data.</text>
</comment>
<dbReference type="EMBL" id="JBEFKJ010000009">
    <property type="protein sequence ID" value="KAL2044423.1"/>
    <property type="molecule type" value="Genomic_DNA"/>
</dbReference>
<evidence type="ECO:0000313" key="4">
    <source>
        <dbReference type="Proteomes" id="UP001590950"/>
    </source>
</evidence>
<accession>A0ABR4ALW2</accession>
<dbReference type="InterPro" id="IPR022198">
    <property type="entry name" value="DUF3723"/>
</dbReference>
<evidence type="ECO:0000256" key="1">
    <source>
        <dbReference type="SAM" id="Coils"/>
    </source>
</evidence>
<reference evidence="3 4" key="1">
    <citation type="submission" date="2024-09" db="EMBL/GenBank/DDBJ databases">
        <title>Rethinking Asexuality: The Enigmatic Case of Functional Sexual Genes in Lepraria (Stereocaulaceae).</title>
        <authorList>
            <person name="Doellman M."/>
            <person name="Sun Y."/>
            <person name="Barcenas-Pena A."/>
            <person name="Lumbsch H.T."/>
            <person name="Grewe F."/>
        </authorList>
    </citation>
    <scope>NUCLEOTIDE SEQUENCE [LARGE SCALE GENOMIC DNA]</scope>
    <source>
        <strain evidence="3 4">Mercado 3170</strain>
    </source>
</reference>
<evidence type="ECO:0000256" key="2">
    <source>
        <dbReference type="SAM" id="MobiDB-lite"/>
    </source>
</evidence>
<sequence length="581" mass="66568">MNALIDCQEIVHYLHYTKQFWSDLLQQDKTAMAKVDQATVEALQFTAPWASTLDAKILRKIWIRLQSFKGLVPSLFEFFENAKCLEAWADCLKWLVCIGPRETLSTAMNKIYTGINQSVDSALIQENETTFKSVPAGSARRLDLGYRQLCAFAMRYHCEVPKKPSGKDLLAKPRAILDTTTSREMADLANCLGFESSEITALKQFPKSADPTMASGNERPALVTDGPEEPRKDRCGTPHVQNYEEDRRFLYLTHLHDDRDEQSEGITSYFRLRSTYLKFYGKPDDSNPQHYFTTATGELSSPTFRLTGLVNSPREDQTRGAEHMEVDEEQTEDTMMQDREGEGQTLPFQAEGALAQEATMKQHNFLSNAGVLEKKEYEQEQHWQKLVGDANALKEEEQGLEQKRQKLLSDASTLEKEEQEQELHRQQLIVNAGTIREQGQEQEQRQHELLSHTNVLAKQGQEQSEQKLVRHASAFYEQDQDQGQQQQRLLSDVSTLENQEQESQQKLAGNAGTLREQKQEQERQRQKLLSDMSTLEQKEQEQEQYRQKLAKDAIALGEQEQEQERGRQKLISDASALKERG</sequence>
<organism evidence="3 4">
    <name type="scientific">Stereocaulon virgatum</name>
    <dbReference type="NCBI Taxonomy" id="373712"/>
    <lineage>
        <taxon>Eukaryota</taxon>
        <taxon>Fungi</taxon>
        <taxon>Dikarya</taxon>
        <taxon>Ascomycota</taxon>
        <taxon>Pezizomycotina</taxon>
        <taxon>Lecanoromycetes</taxon>
        <taxon>OSLEUM clade</taxon>
        <taxon>Lecanoromycetidae</taxon>
        <taxon>Lecanorales</taxon>
        <taxon>Lecanorineae</taxon>
        <taxon>Stereocaulaceae</taxon>
        <taxon>Stereocaulon</taxon>
    </lineage>
</organism>